<dbReference type="InterPro" id="IPR020471">
    <property type="entry name" value="AKR"/>
</dbReference>
<evidence type="ECO:0000259" key="4">
    <source>
        <dbReference type="Pfam" id="PF00248"/>
    </source>
</evidence>
<dbReference type="InterPro" id="IPR018170">
    <property type="entry name" value="Aldo/ket_reductase_CS"/>
</dbReference>
<dbReference type="EMBL" id="JBHSSN010000004">
    <property type="protein sequence ID" value="MFC6322852.1"/>
    <property type="molecule type" value="Genomic_DNA"/>
</dbReference>
<dbReference type="PROSITE" id="PS00062">
    <property type="entry name" value="ALDOKETO_REDUCTASE_2"/>
    <property type="match status" value="1"/>
</dbReference>
<dbReference type="PANTHER" id="PTHR43827">
    <property type="entry name" value="2,5-DIKETO-D-GLUCONIC ACID REDUCTASE"/>
    <property type="match status" value="1"/>
</dbReference>
<dbReference type="RefSeq" id="WP_125593375.1">
    <property type="nucleotide sequence ID" value="NZ_JBHSSN010000004.1"/>
</dbReference>
<evidence type="ECO:0000256" key="3">
    <source>
        <dbReference type="ARBA" id="ARBA00023002"/>
    </source>
</evidence>
<evidence type="ECO:0000256" key="1">
    <source>
        <dbReference type="ARBA" id="ARBA00007905"/>
    </source>
</evidence>
<evidence type="ECO:0000313" key="6">
    <source>
        <dbReference type="Proteomes" id="UP001596186"/>
    </source>
</evidence>
<feature type="domain" description="NADP-dependent oxidoreductase" evidence="4">
    <location>
        <begin position="20"/>
        <end position="263"/>
    </location>
</feature>
<accession>A0ABW1UV04</accession>
<sequence>MDMSIPDIKLANGVEIPQVGLGVFQISDDNEVINSVKWAIEAGYRHIDTASFYGNEEAVGKGIIASGIDRSKLFVTTKIWNDIRTYDDTMAQFQRSLDKLKLDYLDLLLIHWPAPGYEETWRAMEDLYKDGKIKAIGVSNFQDYQIKHLMETATIKPMIDQIETHPFMQQNEMHEFLAKENIVHEAWSPLGGGKNSVLDNDLVKEIASKYNKSAAQVVLRWHIQRGEVIIPKSIHQNRIQQNIDIFDFELNNDDMNKIASLNEDKRVGSSPDNKEWLEKSKEFNTLADRIKKGL</sequence>
<dbReference type="InterPro" id="IPR036812">
    <property type="entry name" value="NAD(P)_OxRdtase_dom_sf"/>
</dbReference>
<comment type="caution">
    <text evidence="5">The sequence shown here is derived from an EMBL/GenBank/DDBJ whole genome shotgun (WGS) entry which is preliminary data.</text>
</comment>
<gene>
    <name evidence="5" type="ORF">ACFP1F_03610</name>
</gene>
<comment type="similarity">
    <text evidence="1">Belongs to the aldo/keto reductase family.</text>
</comment>
<keyword evidence="3" id="KW-0560">Oxidoreductase</keyword>
<organism evidence="5 6">
    <name type="scientific">Companilactobacillus baiquanensis</name>
    <dbReference type="NCBI Taxonomy" id="2486005"/>
    <lineage>
        <taxon>Bacteria</taxon>
        <taxon>Bacillati</taxon>
        <taxon>Bacillota</taxon>
        <taxon>Bacilli</taxon>
        <taxon>Lactobacillales</taxon>
        <taxon>Lactobacillaceae</taxon>
        <taxon>Companilactobacillus</taxon>
    </lineage>
</organism>
<dbReference type="SUPFAM" id="SSF51430">
    <property type="entry name" value="NAD(P)-linked oxidoreductase"/>
    <property type="match status" value="1"/>
</dbReference>
<dbReference type="Gene3D" id="3.20.20.100">
    <property type="entry name" value="NADP-dependent oxidoreductase domain"/>
    <property type="match status" value="1"/>
</dbReference>
<keyword evidence="6" id="KW-1185">Reference proteome</keyword>
<dbReference type="PROSITE" id="PS00063">
    <property type="entry name" value="ALDOKETO_REDUCTASE_3"/>
    <property type="match status" value="1"/>
</dbReference>
<reference evidence="6" key="1">
    <citation type="journal article" date="2019" name="Int. J. Syst. Evol. Microbiol.">
        <title>The Global Catalogue of Microorganisms (GCM) 10K type strain sequencing project: providing services to taxonomists for standard genome sequencing and annotation.</title>
        <authorList>
            <consortium name="The Broad Institute Genomics Platform"/>
            <consortium name="The Broad Institute Genome Sequencing Center for Infectious Disease"/>
            <person name="Wu L."/>
            <person name="Ma J."/>
        </authorList>
    </citation>
    <scope>NUCLEOTIDE SEQUENCE [LARGE SCALE GENOMIC DNA]</scope>
    <source>
        <strain evidence="6">CCM 8895</strain>
    </source>
</reference>
<evidence type="ECO:0000313" key="5">
    <source>
        <dbReference type="EMBL" id="MFC6322852.1"/>
    </source>
</evidence>
<dbReference type="Pfam" id="PF00248">
    <property type="entry name" value="Aldo_ket_red"/>
    <property type="match status" value="1"/>
</dbReference>
<evidence type="ECO:0000256" key="2">
    <source>
        <dbReference type="ARBA" id="ARBA00022857"/>
    </source>
</evidence>
<dbReference type="PROSITE" id="PS00798">
    <property type="entry name" value="ALDOKETO_REDUCTASE_1"/>
    <property type="match status" value="1"/>
</dbReference>
<name>A0ABW1UV04_9LACO</name>
<dbReference type="InterPro" id="IPR023210">
    <property type="entry name" value="NADP_OxRdtase_dom"/>
</dbReference>
<proteinExistence type="inferred from homology"/>
<dbReference type="PANTHER" id="PTHR43827:SF3">
    <property type="entry name" value="NADP-DEPENDENT OXIDOREDUCTASE DOMAIN-CONTAINING PROTEIN"/>
    <property type="match status" value="1"/>
</dbReference>
<dbReference type="PRINTS" id="PR00069">
    <property type="entry name" value="ALDKETRDTASE"/>
</dbReference>
<keyword evidence="2" id="KW-0521">NADP</keyword>
<dbReference type="Proteomes" id="UP001596186">
    <property type="component" value="Unassembled WGS sequence"/>
</dbReference>
<protein>
    <submittedName>
        <fullName evidence="5">Aldo/keto reductase</fullName>
    </submittedName>
</protein>
<dbReference type="PIRSF" id="PIRSF000097">
    <property type="entry name" value="AKR"/>
    <property type="match status" value="1"/>
</dbReference>